<dbReference type="PANTHER" id="PTHR23088">
    <property type="entry name" value="NITRILASE-RELATED"/>
    <property type="match status" value="1"/>
</dbReference>
<evidence type="ECO:0000313" key="3">
    <source>
        <dbReference type="Proteomes" id="UP000295783"/>
    </source>
</evidence>
<keyword evidence="3" id="KW-1185">Reference proteome</keyword>
<organism evidence="2 3">
    <name type="scientific">Dongia mobilis</name>
    <dbReference type="NCBI Taxonomy" id="578943"/>
    <lineage>
        <taxon>Bacteria</taxon>
        <taxon>Pseudomonadati</taxon>
        <taxon>Pseudomonadota</taxon>
        <taxon>Alphaproteobacteria</taxon>
        <taxon>Rhodospirillales</taxon>
        <taxon>Dongiaceae</taxon>
        <taxon>Dongia</taxon>
    </lineage>
</organism>
<accession>A0A4R6WRC3</accession>
<dbReference type="SUPFAM" id="SSF56317">
    <property type="entry name" value="Carbon-nitrogen hydrolase"/>
    <property type="match status" value="1"/>
</dbReference>
<dbReference type="RefSeq" id="WP_133613381.1">
    <property type="nucleotide sequence ID" value="NZ_SNYW01000008.1"/>
</dbReference>
<evidence type="ECO:0000259" key="1">
    <source>
        <dbReference type="PROSITE" id="PS50263"/>
    </source>
</evidence>
<dbReference type="PROSITE" id="PS50263">
    <property type="entry name" value="CN_HYDROLASE"/>
    <property type="match status" value="1"/>
</dbReference>
<proteinExistence type="predicted"/>
<dbReference type="EMBL" id="SNYW01000008">
    <property type="protein sequence ID" value="TDQ82067.1"/>
    <property type="molecule type" value="Genomic_DNA"/>
</dbReference>
<dbReference type="InterPro" id="IPR003010">
    <property type="entry name" value="C-N_Hydrolase"/>
</dbReference>
<name>A0A4R6WRC3_9PROT</name>
<dbReference type="AlphaFoldDB" id="A0A4R6WRC3"/>
<protein>
    <submittedName>
        <fullName evidence="2">Omega-amidase</fullName>
    </submittedName>
</protein>
<gene>
    <name evidence="2" type="ORF">A8950_1887</name>
</gene>
<dbReference type="Proteomes" id="UP000295783">
    <property type="component" value="Unassembled WGS sequence"/>
</dbReference>
<dbReference type="OrthoDB" id="9803803at2"/>
<reference evidence="2 3" key="1">
    <citation type="submission" date="2019-03" db="EMBL/GenBank/DDBJ databases">
        <title>Genomic Encyclopedia of Type Strains, Phase III (KMG-III): the genomes of soil and plant-associated and newly described type strains.</title>
        <authorList>
            <person name="Whitman W."/>
        </authorList>
    </citation>
    <scope>NUCLEOTIDE SEQUENCE [LARGE SCALE GENOMIC DNA]</scope>
    <source>
        <strain evidence="2 3">CGMCC 1.7660</strain>
    </source>
</reference>
<comment type="caution">
    <text evidence="2">The sequence shown here is derived from an EMBL/GenBank/DDBJ whole genome shotgun (WGS) entry which is preliminary data.</text>
</comment>
<sequence>MTERRPVTISIAQFNAQDDDKAGNLAKAERFLDEAGARKSDIVVLPELFTGTGFSGGNAHEALAEPIPGPTFEMMAAAARRYAMYVTGSFYEKGADGRFYNTAPVVAPGGDLLGCYRKTHLFDVPNRTDLPPGIMESRKVSPGSELQLYDTNLCRFGVGICADIRFAEMFRAYAKAGAELILLPTAFLSPRFDHWDFLLKARATDNQMFIAASGMTGKEKTTGIGFIGRSTVVDPWGVILAGAPDEEAMLTTTIDLDQVRRVRNWWPLNDQLRDDLYRHVKVRAQQS</sequence>
<evidence type="ECO:0000313" key="2">
    <source>
        <dbReference type="EMBL" id="TDQ82067.1"/>
    </source>
</evidence>
<dbReference type="InterPro" id="IPR036526">
    <property type="entry name" value="C-N_Hydrolase_sf"/>
</dbReference>
<dbReference type="Gene3D" id="3.60.110.10">
    <property type="entry name" value="Carbon-nitrogen hydrolase"/>
    <property type="match status" value="1"/>
</dbReference>
<feature type="domain" description="CN hydrolase" evidence="1">
    <location>
        <begin position="7"/>
        <end position="256"/>
    </location>
</feature>
<dbReference type="Pfam" id="PF00795">
    <property type="entry name" value="CN_hydrolase"/>
    <property type="match status" value="1"/>
</dbReference>
<dbReference type="CDD" id="cd07197">
    <property type="entry name" value="nitrilase"/>
    <property type="match status" value="1"/>
</dbReference>
<dbReference type="PANTHER" id="PTHR23088:SF27">
    <property type="entry name" value="DEAMINATED GLUTATHIONE AMIDASE"/>
    <property type="match status" value="1"/>
</dbReference>